<dbReference type="Gene3D" id="3.90.180.10">
    <property type="entry name" value="Medium-chain alcohol dehydrogenases, catalytic domain"/>
    <property type="match status" value="1"/>
</dbReference>
<dbReference type="AlphaFoldDB" id="A0AAD6XDF0"/>
<proteinExistence type="predicted"/>
<accession>A0AAD6XDF0</accession>
<sequence>MATYSAYVAIQKGNPSQAIEFKTDLQLPKQVPKDNVLVKVQATALNPVGYKLLRSLPNFMARRPHVMEQDVAGIIVDPNGSEFSVGDKVFGASPSPKFGTLAQYAVLPSSCLAPKPTNVSAVEAAGLATVVATAYQALVTNLHIESGQTVFINGGSSGVGLSAVQIAKFMGCKVVATASGKNKELLLSLGVDEFIDYTEAPLVTRLISNPPSPKFHAIFDAAGITDPALYLNSASYLAPGGAYLTAGTLPKDLNELGGMLRQVFEGMLRPTWLGGVSRKYGMVVVKLGKKDIETVGDLVSKGAVKPIVDSVYSFDRDNVMKAYEKLMTKHAAGKVVVKVMDEE</sequence>
<dbReference type="Pfam" id="PF13602">
    <property type="entry name" value="ADH_zinc_N_2"/>
    <property type="match status" value="1"/>
</dbReference>
<dbReference type="Pfam" id="PF08240">
    <property type="entry name" value="ADH_N"/>
    <property type="match status" value="1"/>
</dbReference>
<dbReference type="SUPFAM" id="SSF51735">
    <property type="entry name" value="NAD(P)-binding Rossmann-fold domains"/>
    <property type="match status" value="1"/>
</dbReference>
<comment type="caution">
    <text evidence="2">The sequence shown here is derived from an EMBL/GenBank/DDBJ whole genome shotgun (WGS) entry which is preliminary data.</text>
</comment>
<gene>
    <name evidence="2" type="ORF">C8F04DRAFT_683595</name>
</gene>
<dbReference type="InterPro" id="IPR036291">
    <property type="entry name" value="NAD(P)-bd_dom_sf"/>
</dbReference>
<dbReference type="EMBL" id="JARJCM010000008">
    <property type="protein sequence ID" value="KAJ7043926.1"/>
    <property type="molecule type" value="Genomic_DNA"/>
</dbReference>
<evidence type="ECO:0000313" key="3">
    <source>
        <dbReference type="Proteomes" id="UP001218188"/>
    </source>
</evidence>
<dbReference type="InterPro" id="IPR020843">
    <property type="entry name" value="ER"/>
</dbReference>
<dbReference type="Proteomes" id="UP001218188">
    <property type="component" value="Unassembled WGS sequence"/>
</dbReference>
<evidence type="ECO:0000313" key="2">
    <source>
        <dbReference type="EMBL" id="KAJ7043926.1"/>
    </source>
</evidence>
<dbReference type="SMART" id="SM00829">
    <property type="entry name" value="PKS_ER"/>
    <property type="match status" value="1"/>
</dbReference>
<dbReference type="InterPro" id="IPR050700">
    <property type="entry name" value="YIM1/Zinc_Alcohol_DH_Fams"/>
</dbReference>
<dbReference type="InterPro" id="IPR013154">
    <property type="entry name" value="ADH-like_N"/>
</dbReference>
<dbReference type="Gene3D" id="3.40.50.720">
    <property type="entry name" value="NAD(P)-binding Rossmann-like Domain"/>
    <property type="match status" value="1"/>
</dbReference>
<keyword evidence="3" id="KW-1185">Reference proteome</keyword>
<dbReference type="PANTHER" id="PTHR11695:SF294">
    <property type="entry name" value="RETICULON-4-INTERACTING PROTEIN 1, MITOCHONDRIAL"/>
    <property type="match status" value="1"/>
</dbReference>
<dbReference type="InterPro" id="IPR011032">
    <property type="entry name" value="GroES-like_sf"/>
</dbReference>
<dbReference type="CDD" id="cd08267">
    <property type="entry name" value="MDR1"/>
    <property type="match status" value="1"/>
</dbReference>
<protein>
    <submittedName>
        <fullName evidence="2">NAD(P)-binding protein</fullName>
    </submittedName>
</protein>
<dbReference type="SUPFAM" id="SSF50129">
    <property type="entry name" value="GroES-like"/>
    <property type="match status" value="1"/>
</dbReference>
<dbReference type="PANTHER" id="PTHR11695">
    <property type="entry name" value="ALCOHOL DEHYDROGENASE RELATED"/>
    <property type="match status" value="1"/>
</dbReference>
<reference evidence="2" key="1">
    <citation type="submission" date="2023-03" db="EMBL/GenBank/DDBJ databases">
        <title>Massive genome expansion in bonnet fungi (Mycena s.s.) driven by repeated elements and novel gene families across ecological guilds.</title>
        <authorList>
            <consortium name="Lawrence Berkeley National Laboratory"/>
            <person name="Harder C.B."/>
            <person name="Miyauchi S."/>
            <person name="Viragh M."/>
            <person name="Kuo A."/>
            <person name="Thoen E."/>
            <person name="Andreopoulos B."/>
            <person name="Lu D."/>
            <person name="Skrede I."/>
            <person name="Drula E."/>
            <person name="Henrissat B."/>
            <person name="Morin E."/>
            <person name="Kohler A."/>
            <person name="Barry K."/>
            <person name="LaButti K."/>
            <person name="Morin E."/>
            <person name="Salamov A."/>
            <person name="Lipzen A."/>
            <person name="Mereny Z."/>
            <person name="Hegedus B."/>
            <person name="Baldrian P."/>
            <person name="Stursova M."/>
            <person name="Weitz H."/>
            <person name="Taylor A."/>
            <person name="Grigoriev I.V."/>
            <person name="Nagy L.G."/>
            <person name="Martin F."/>
            <person name="Kauserud H."/>
        </authorList>
    </citation>
    <scope>NUCLEOTIDE SEQUENCE</scope>
    <source>
        <strain evidence="2">CBHHK200</strain>
    </source>
</reference>
<name>A0AAD6XDF0_9AGAR</name>
<dbReference type="GO" id="GO:0005739">
    <property type="term" value="C:mitochondrion"/>
    <property type="evidence" value="ECO:0007669"/>
    <property type="project" value="TreeGrafter"/>
</dbReference>
<organism evidence="2 3">
    <name type="scientific">Mycena alexandri</name>
    <dbReference type="NCBI Taxonomy" id="1745969"/>
    <lineage>
        <taxon>Eukaryota</taxon>
        <taxon>Fungi</taxon>
        <taxon>Dikarya</taxon>
        <taxon>Basidiomycota</taxon>
        <taxon>Agaricomycotina</taxon>
        <taxon>Agaricomycetes</taxon>
        <taxon>Agaricomycetidae</taxon>
        <taxon>Agaricales</taxon>
        <taxon>Marasmiineae</taxon>
        <taxon>Mycenaceae</taxon>
        <taxon>Mycena</taxon>
    </lineage>
</organism>
<dbReference type="GO" id="GO:0016491">
    <property type="term" value="F:oxidoreductase activity"/>
    <property type="evidence" value="ECO:0007669"/>
    <property type="project" value="InterPro"/>
</dbReference>
<feature type="domain" description="Enoyl reductase (ER)" evidence="1">
    <location>
        <begin position="14"/>
        <end position="337"/>
    </location>
</feature>
<evidence type="ECO:0000259" key="1">
    <source>
        <dbReference type="SMART" id="SM00829"/>
    </source>
</evidence>